<dbReference type="Pfam" id="PF04239">
    <property type="entry name" value="DUF421"/>
    <property type="match status" value="1"/>
</dbReference>
<evidence type="ECO:0000256" key="4">
    <source>
        <dbReference type="ARBA" id="ARBA00022692"/>
    </source>
</evidence>
<dbReference type="Gene3D" id="3.30.240.20">
    <property type="entry name" value="bsu07140 like domains"/>
    <property type="match status" value="1"/>
</dbReference>
<evidence type="ECO:0000256" key="5">
    <source>
        <dbReference type="ARBA" id="ARBA00022989"/>
    </source>
</evidence>
<dbReference type="InterPro" id="IPR007353">
    <property type="entry name" value="DUF421"/>
</dbReference>
<dbReference type="InterPro" id="IPR023090">
    <property type="entry name" value="UPF0702_alpha/beta_dom_sf"/>
</dbReference>
<proteinExistence type="inferred from homology"/>
<comment type="similarity">
    <text evidence="2">Belongs to the UPF0702 family.</text>
</comment>
<name>A0A7L7LCY5_9BACT</name>
<protein>
    <submittedName>
        <fullName evidence="9">DUF421 domain-containing protein</fullName>
    </submittedName>
</protein>
<dbReference type="GO" id="GO:0005886">
    <property type="term" value="C:plasma membrane"/>
    <property type="evidence" value="ECO:0007669"/>
    <property type="project" value="UniProtKB-SubCell"/>
</dbReference>
<gene>
    <name evidence="9" type="ORF">HUW48_22465</name>
</gene>
<feature type="domain" description="YetF C-terminal" evidence="8">
    <location>
        <begin position="101"/>
        <end position="173"/>
    </location>
</feature>
<dbReference type="PANTHER" id="PTHR34582:SF6">
    <property type="entry name" value="UPF0702 TRANSMEMBRANE PROTEIN YCAP"/>
    <property type="match status" value="1"/>
</dbReference>
<evidence type="ECO:0000313" key="9">
    <source>
        <dbReference type="EMBL" id="QMU30617.1"/>
    </source>
</evidence>
<evidence type="ECO:0000256" key="6">
    <source>
        <dbReference type="ARBA" id="ARBA00023136"/>
    </source>
</evidence>
<dbReference type="PANTHER" id="PTHR34582">
    <property type="entry name" value="UPF0702 TRANSMEMBRANE PROTEIN YCAP"/>
    <property type="match status" value="1"/>
</dbReference>
<evidence type="ECO:0000256" key="2">
    <source>
        <dbReference type="ARBA" id="ARBA00006448"/>
    </source>
</evidence>
<keyword evidence="3" id="KW-1003">Cell membrane</keyword>
<evidence type="ECO:0000259" key="8">
    <source>
        <dbReference type="Pfam" id="PF04239"/>
    </source>
</evidence>
<sequence>MKETVPFDWSRIWLGEEAPVTFLGEVLFRSVLMYLLILLTLRIMGKRGIKQLSLFEFSIILALGSAAGDPMFYEDVPIMHAVAVFAVILSLYVLFNSWTEQSERVETWLEGKATCILEDGEINLSAFKSQKLTYREFFGEMRQYQVEHLGQVRKVYLESTGEISLYFFEESAMKPGLPIFPEVLAQARQEIPVSGWYACKSCGHIKELQPIPKHSCPKCQQELWLEVCRAKRIT</sequence>
<comment type="subcellular location">
    <subcellularLocation>
        <location evidence="1">Cell membrane</location>
        <topology evidence="1">Multi-pass membrane protein</topology>
    </subcellularLocation>
</comment>
<feature type="transmembrane region" description="Helical" evidence="7">
    <location>
        <begin position="78"/>
        <end position="95"/>
    </location>
</feature>
<keyword evidence="5 7" id="KW-1133">Transmembrane helix</keyword>
<dbReference type="KEGG" id="add:HUW48_22465"/>
<dbReference type="AlphaFoldDB" id="A0A7L7LCY5"/>
<feature type="transmembrane region" description="Helical" evidence="7">
    <location>
        <begin position="53"/>
        <end position="72"/>
    </location>
</feature>
<accession>A0A7L7LCY5</accession>
<evidence type="ECO:0000256" key="3">
    <source>
        <dbReference type="ARBA" id="ARBA00022475"/>
    </source>
</evidence>
<dbReference type="EMBL" id="CP055153">
    <property type="protein sequence ID" value="QMU30617.1"/>
    <property type="molecule type" value="Genomic_DNA"/>
</dbReference>
<evidence type="ECO:0000256" key="1">
    <source>
        <dbReference type="ARBA" id="ARBA00004651"/>
    </source>
</evidence>
<feature type="transmembrane region" description="Helical" evidence="7">
    <location>
        <begin position="20"/>
        <end position="41"/>
    </location>
</feature>
<dbReference type="RefSeq" id="WP_182413061.1">
    <property type="nucleotide sequence ID" value="NZ_CP055153.1"/>
</dbReference>
<keyword evidence="4 7" id="KW-0812">Transmembrane</keyword>
<dbReference type="Proteomes" id="UP000514509">
    <property type="component" value="Chromosome"/>
</dbReference>
<keyword evidence="10" id="KW-1185">Reference proteome</keyword>
<keyword evidence="6 7" id="KW-0472">Membrane</keyword>
<organism evidence="9 10">
    <name type="scientific">Adhaeribacter radiodurans</name>
    <dbReference type="NCBI Taxonomy" id="2745197"/>
    <lineage>
        <taxon>Bacteria</taxon>
        <taxon>Pseudomonadati</taxon>
        <taxon>Bacteroidota</taxon>
        <taxon>Cytophagia</taxon>
        <taxon>Cytophagales</taxon>
        <taxon>Hymenobacteraceae</taxon>
        <taxon>Adhaeribacter</taxon>
    </lineage>
</organism>
<evidence type="ECO:0000256" key="7">
    <source>
        <dbReference type="SAM" id="Phobius"/>
    </source>
</evidence>
<evidence type="ECO:0000313" key="10">
    <source>
        <dbReference type="Proteomes" id="UP000514509"/>
    </source>
</evidence>
<reference evidence="9 10" key="1">
    <citation type="submission" date="2020-08" db="EMBL/GenBank/DDBJ databases">
        <title>Adhaeribacter dokdonensis sp. nov., isolated from the rhizosphere of Elymus tsukushiensis, a plant native to the Dokdo Islands, Republic of Korea.</title>
        <authorList>
            <person name="Ghim S.Y."/>
        </authorList>
    </citation>
    <scope>NUCLEOTIDE SEQUENCE [LARGE SCALE GENOMIC DNA]</scope>
    <source>
        <strain evidence="9 10">KUDC8001</strain>
    </source>
</reference>